<dbReference type="EMBL" id="GBXM01035955">
    <property type="protein sequence ID" value="JAH72622.1"/>
    <property type="molecule type" value="Transcribed_RNA"/>
</dbReference>
<reference evidence="1" key="2">
    <citation type="journal article" date="2015" name="Fish Shellfish Immunol.">
        <title>Early steps in the European eel (Anguilla anguilla)-Vibrio vulnificus interaction in the gills: Role of the RtxA13 toxin.</title>
        <authorList>
            <person name="Callol A."/>
            <person name="Pajuelo D."/>
            <person name="Ebbesson L."/>
            <person name="Teles M."/>
            <person name="MacKenzie S."/>
            <person name="Amaro C."/>
        </authorList>
    </citation>
    <scope>NUCLEOTIDE SEQUENCE</scope>
</reference>
<protein>
    <submittedName>
        <fullName evidence="1">Uncharacterized protein</fullName>
    </submittedName>
</protein>
<name>A0A0E9V3K9_ANGAN</name>
<sequence>MGKDWPDFDMCTKGLIVDQVRLYYKGRQHRKQVWYYAQLFWKVPRRHT</sequence>
<dbReference type="AlphaFoldDB" id="A0A0E9V3K9"/>
<proteinExistence type="predicted"/>
<evidence type="ECO:0000313" key="1">
    <source>
        <dbReference type="EMBL" id="JAH72622.1"/>
    </source>
</evidence>
<organism evidence="1">
    <name type="scientific">Anguilla anguilla</name>
    <name type="common">European freshwater eel</name>
    <name type="synonym">Muraena anguilla</name>
    <dbReference type="NCBI Taxonomy" id="7936"/>
    <lineage>
        <taxon>Eukaryota</taxon>
        <taxon>Metazoa</taxon>
        <taxon>Chordata</taxon>
        <taxon>Craniata</taxon>
        <taxon>Vertebrata</taxon>
        <taxon>Euteleostomi</taxon>
        <taxon>Actinopterygii</taxon>
        <taxon>Neopterygii</taxon>
        <taxon>Teleostei</taxon>
        <taxon>Anguilliformes</taxon>
        <taxon>Anguillidae</taxon>
        <taxon>Anguilla</taxon>
    </lineage>
</organism>
<reference evidence="1" key="1">
    <citation type="submission" date="2014-11" db="EMBL/GenBank/DDBJ databases">
        <authorList>
            <person name="Amaro Gonzalez C."/>
        </authorList>
    </citation>
    <scope>NUCLEOTIDE SEQUENCE</scope>
</reference>
<accession>A0A0E9V3K9</accession>